<evidence type="ECO:0000313" key="1">
    <source>
        <dbReference type="EMBL" id="EGQ77540.1"/>
    </source>
</evidence>
<dbReference type="EMBL" id="AFQE01000044">
    <property type="protein sequence ID" value="EGQ77540.1"/>
    <property type="molecule type" value="Genomic_DNA"/>
</dbReference>
<name>A0AA36UK85_9NEIS</name>
<gene>
    <name evidence="1" type="ORF">HMPREF9418_0962</name>
</gene>
<organism evidence="1 2">
    <name type="scientific">Neisseria macacae ATCC 33926</name>
    <dbReference type="NCBI Taxonomy" id="997348"/>
    <lineage>
        <taxon>Bacteria</taxon>
        <taxon>Pseudomonadati</taxon>
        <taxon>Pseudomonadota</taxon>
        <taxon>Betaproteobacteria</taxon>
        <taxon>Neisseriales</taxon>
        <taxon>Neisseriaceae</taxon>
        <taxon>Neisseria</taxon>
    </lineage>
</organism>
<evidence type="ECO:0000313" key="2">
    <source>
        <dbReference type="Proteomes" id="UP000004982"/>
    </source>
</evidence>
<protein>
    <submittedName>
        <fullName evidence="1">Uncharacterized protein</fullName>
    </submittedName>
</protein>
<sequence length="50" mass="5636">MISAEANIISAFYSFEIKCFVITACSCLVRYVLIGNESGELFSEFFRSVE</sequence>
<reference evidence="1 2" key="1">
    <citation type="submission" date="2011-05" db="EMBL/GenBank/DDBJ databases">
        <authorList>
            <person name="Muzny D."/>
            <person name="Qin X."/>
            <person name="Deng J."/>
            <person name="Jiang H."/>
            <person name="Liu Y."/>
            <person name="Qu J."/>
            <person name="Song X.-Z."/>
            <person name="Zhang L."/>
            <person name="Thornton R."/>
            <person name="Coyle M."/>
            <person name="Francisco L."/>
            <person name="Jackson L."/>
            <person name="Javaid M."/>
            <person name="Korchina V."/>
            <person name="Kovar C."/>
            <person name="Mata R."/>
            <person name="Mathew T."/>
            <person name="Ngo R."/>
            <person name="Nguyen L."/>
            <person name="Nguyen N."/>
            <person name="Okwuonu G."/>
            <person name="Ongeri F."/>
            <person name="Pham C."/>
            <person name="Simmons D."/>
            <person name="Wilczek-Boney K."/>
            <person name="Hale W."/>
            <person name="Jakkamsetti A."/>
            <person name="Pham P."/>
            <person name="Ruth R."/>
            <person name="San Lucas F."/>
            <person name="Warren J."/>
            <person name="Zhang J."/>
            <person name="Zhao Z."/>
            <person name="Zhou C."/>
            <person name="Zhu D."/>
            <person name="Lee S."/>
            <person name="Bess C."/>
            <person name="Blankenburg K."/>
            <person name="Forbes L."/>
            <person name="Fu Q."/>
            <person name="Gubbala S."/>
            <person name="Hirani K."/>
            <person name="Jayaseelan J.C."/>
            <person name="Lara F."/>
            <person name="Munidasa M."/>
            <person name="Palculict T."/>
            <person name="Patil S."/>
            <person name="Pu L.-L."/>
            <person name="Saada N."/>
            <person name="Tang L."/>
            <person name="Weissenberger G."/>
            <person name="Zhu Y."/>
            <person name="Hemphill L."/>
            <person name="Shang Y."/>
            <person name="Youmans B."/>
            <person name="Ayvaz T."/>
            <person name="Ross M."/>
            <person name="Santibanez J."/>
            <person name="Aqrawi P."/>
            <person name="Gross S."/>
            <person name="Joshi V."/>
            <person name="Fowler G."/>
            <person name="Nazareth L."/>
            <person name="Reid J."/>
            <person name="Worley K."/>
            <person name="Petrosino J."/>
            <person name="Highlander S."/>
            <person name="Gibbs R."/>
        </authorList>
    </citation>
    <scope>NUCLEOTIDE SEQUENCE [LARGE SCALE GENOMIC DNA]</scope>
    <source>
        <strain evidence="1 2">ATCC 33926</strain>
    </source>
</reference>
<dbReference type="AlphaFoldDB" id="A0AA36UK85"/>
<proteinExistence type="predicted"/>
<accession>A0AA36UK85</accession>
<comment type="caution">
    <text evidence="1">The sequence shown here is derived from an EMBL/GenBank/DDBJ whole genome shotgun (WGS) entry which is preliminary data.</text>
</comment>
<dbReference type="Proteomes" id="UP000004982">
    <property type="component" value="Unassembled WGS sequence"/>
</dbReference>